<gene>
    <name evidence="2" type="ORF">H9888_05875</name>
</gene>
<proteinExistence type="predicted"/>
<accession>A0A9D1TYS8</accession>
<sequence length="406" mass="45785">MIRISKILLFFCVTALLAWVLPWAYGFLGGAAPRTPFTLYSSVSGRFVWLESSENGPTYHDAAGATFTEREFDSLLPFFYYRQLVADNRFPDSVRGVAVTPRMAQSGSFMFRSSPRDLNTTGAGIYPMLESMSGRVDLETPSDVFRIDDRGITFIDCATNAVDTEKSAAFTEMMRRKGFEFPARVIAGNPTTRKEYDEGFFLTDRTGGLFHLKQTVGRPYVRAVPLPEGLEVAHIHVTEFRGRQYYALLTDTAGQLYVLTTEDYALHPVEIPPVDLRQEGLLIVGNPLDWTLRVAAADGAEHYYAIDSRDFSRLAEWHYPAPAPSALDRAARWVFPFRLEFTSTLDTAVYPRLLDFSARALLLGALLATAYCLLRRNNPLRLWPQTLFVLLFGIYAFIGLLLFSKR</sequence>
<dbReference type="Pfam" id="PF16149">
    <property type="entry name" value="DUF4857"/>
    <property type="match status" value="1"/>
</dbReference>
<name>A0A9D1TYS8_9BACT</name>
<evidence type="ECO:0000313" key="2">
    <source>
        <dbReference type="EMBL" id="HIW11015.1"/>
    </source>
</evidence>
<keyword evidence="1" id="KW-1133">Transmembrane helix</keyword>
<reference evidence="2" key="2">
    <citation type="submission" date="2021-04" db="EMBL/GenBank/DDBJ databases">
        <authorList>
            <person name="Gilroy R."/>
        </authorList>
    </citation>
    <scope>NUCLEOTIDE SEQUENCE</scope>
    <source>
        <strain evidence="2">ChiBcec15-1070</strain>
    </source>
</reference>
<evidence type="ECO:0000313" key="3">
    <source>
        <dbReference type="Proteomes" id="UP000823926"/>
    </source>
</evidence>
<dbReference type="AlphaFoldDB" id="A0A9D1TYS8"/>
<keyword evidence="1" id="KW-0472">Membrane</keyword>
<dbReference type="InterPro" id="IPR032333">
    <property type="entry name" value="DUF4857"/>
</dbReference>
<dbReference type="EMBL" id="DXHL01000028">
    <property type="protein sequence ID" value="HIW11015.1"/>
    <property type="molecule type" value="Genomic_DNA"/>
</dbReference>
<protein>
    <submittedName>
        <fullName evidence="2">DUF4857 domain-containing protein</fullName>
    </submittedName>
</protein>
<evidence type="ECO:0000256" key="1">
    <source>
        <dbReference type="SAM" id="Phobius"/>
    </source>
</evidence>
<feature type="transmembrane region" description="Helical" evidence="1">
    <location>
        <begin position="386"/>
        <end position="404"/>
    </location>
</feature>
<organism evidence="2 3">
    <name type="scientific">Candidatus Rikenella faecigallinarum</name>
    <dbReference type="NCBI Taxonomy" id="2838745"/>
    <lineage>
        <taxon>Bacteria</taxon>
        <taxon>Pseudomonadati</taxon>
        <taxon>Bacteroidota</taxon>
        <taxon>Bacteroidia</taxon>
        <taxon>Bacteroidales</taxon>
        <taxon>Rikenellaceae</taxon>
        <taxon>Rikenella</taxon>
    </lineage>
</organism>
<comment type="caution">
    <text evidence="2">The sequence shown here is derived from an EMBL/GenBank/DDBJ whole genome shotgun (WGS) entry which is preliminary data.</text>
</comment>
<reference evidence="2" key="1">
    <citation type="journal article" date="2021" name="PeerJ">
        <title>Extensive microbial diversity within the chicken gut microbiome revealed by metagenomics and culture.</title>
        <authorList>
            <person name="Gilroy R."/>
            <person name="Ravi A."/>
            <person name="Getino M."/>
            <person name="Pursley I."/>
            <person name="Horton D.L."/>
            <person name="Alikhan N.F."/>
            <person name="Baker D."/>
            <person name="Gharbi K."/>
            <person name="Hall N."/>
            <person name="Watson M."/>
            <person name="Adriaenssens E.M."/>
            <person name="Foster-Nyarko E."/>
            <person name="Jarju S."/>
            <person name="Secka A."/>
            <person name="Antonio M."/>
            <person name="Oren A."/>
            <person name="Chaudhuri R.R."/>
            <person name="La Ragione R."/>
            <person name="Hildebrand F."/>
            <person name="Pallen M.J."/>
        </authorList>
    </citation>
    <scope>NUCLEOTIDE SEQUENCE</scope>
    <source>
        <strain evidence="2">ChiBcec15-1070</strain>
    </source>
</reference>
<keyword evidence="1" id="KW-0812">Transmembrane</keyword>
<dbReference type="Proteomes" id="UP000823926">
    <property type="component" value="Unassembled WGS sequence"/>
</dbReference>